<name>A0ACC0WMF3_9STRA</name>
<organism evidence="1 2">
    <name type="scientific">Peronosclerospora sorghi</name>
    <dbReference type="NCBI Taxonomy" id="230839"/>
    <lineage>
        <taxon>Eukaryota</taxon>
        <taxon>Sar</taxon>
        <taxon>Stramenopiles</taxon>
        <taxon>Oomycota</taxon>
        <taxon>Peronosporomycetes</taxon>
        <taxon>Peronosporales</taxon>
        <taxon>Peronosporaceae</taxon>
        <taxon>Peronosclerospora</taxon>
    </lineage>
</organism>
<dbReference type="EMBL" id="CM047590">
    <property type="protein sequence ID" value="KAI9919772.1"/>
    <property type="molecule type" value="Genomic_DNA"/>
</dbReference>
<dbReference type="Proteomes" id="UP001163321">
    <property type="component" value="Chromosome 11"/>
</dbReference>
<evidence type="ECO:0000313" key="1">
    <source>
        <dbReference type="EMBL" id="KAI9919772.1"/>
    </source>
</evidence>
<sequence length="92" mass="10222">MQLAALKEVDSQRKLPDLAPHDASLRGSDDSGRRSLSPSSATLGAGPASDPECAEKDSHHFHFRHHTLGHETLDYHQYLYQCHLNLITFTVS</sequence>
<evidence type="ECO:0000313" key="2">
    <source>
        <dbReference type="Proteomes" id="UP001163321"/>
    </source>
</evidence>
<protein>
    <submittedName>
        <fullName evidence="1">Uncharacterized protein</fullName>
    </submittedName>
</protein>
<comment type="caution">
    <text evidence="1">The sequence shown here is derived from an EMBL/GenBank/DDBJ whole genome shotgun (WGS) entry which is preliminary data.</text>
</comment>
<reference evidence="1 2" key="1">
    <citation type="journal article" date="2022" name="bioRxiv">
        <title>The genome of the oomycete Peronosclerospora sorghi, a cosmopolitan pathogen of maize and sorghum, is inflated with dispersed pseudogenes.</title>
        <authorList>
            <person name="Fletcher K."/>
            <person name="Martin F."/>
            <person name="Isakeit T."/>
            <person name="Cavanaugh K."/>
            <person name="Magill C."/>
            <person name="Michelmore R."/>
        </authorList>
    </citation>
    <scope>NUCLEOTIDE SEQUENCE [LARGE SCALE GENOMIC DNA]</scope>
    <source>
        <strain evidence="1">P6</strain>
    </source>
</reference>
<accession>A0ACC0WMF3</accession>
<keyword evidence="2" id="KW-1185">Reference proteome</keyword>
<gene>
    <name evidence="1" type="ORF">PsorP6_017456</name>
</gene>
<proteinExistence type="predicted"/>